<comment type="subcellular location">
    <subcellularLocation>
        <location evidence="1 8">Cell membrane</location>
        <topology evidence="1 8">Multi-pass membrane protein</topology>
    </subcellularLocation>
</comment>
<accession>A0ABU0E2I1</accession>
<feature type="transmembrane region" description="Helical" evidence="8">
    <location>
        <begin position="239"/>
        <end position="260"/>
    </location>
</feature>
<feature type="transmembrane region" description="Helical" evidence="8">
    <location>
        <begin position="6"/>
        <end position="22"/>
    </location>
</feature>
<comment type="function">
    <text evidence="8">Uptake of L-lactate across the membrane. Can also transport D-lactate and glycolate.</text>
</comment>
<evidence type="ECO:0000313" key="10">
    <source>
        <dbReference type="Proteomes" id="UP001230220"/>
    </source>
</evidence>
<protein>
    <recommendedName>
        <fullName evidence="8">L-lactate permease</fullName>
    </recommendedName>
</protein>
<evidence type="ECO:0000256" key="6">
    <source>
        <dbReference type="ARBA" id="ARBA00022989"/>
    </source>
</evidence>
<dbReference type="NCBIfam" id="TIGR00795">
    <property type="entry name" value="lctP"/>
    <property type="match status" value="1"/>
</dbReference>
<dbReference type="RefSeq" id="WP_307406815.1">
    <property type="nucleotide sequence ID" value="NZ_JAUSUR010000002.1"/>
</dbReference>
<feature type="transmembrane region" description="Helical" evidence="8">
    <location>
        <begin position="29"/>
        <end position="49"/>
    </location>
</feature>
<feature type="transmembrane region" description="Helical" evidence="8">
    <location>
        <begin position="61"/>
        <end position="84"/>
    </location>
</feature>
<comment type="similarity">
    <text evidence="2 8">Belongs to the lactate permease family.</text>
</comment>
<keyword evidence="6 8" id="KW-1133">Transmembrane helix</keyword>
<dbReference type="Pfam" id="PF02652">
    <property type="entry name" value="Lactate_perm"/>
    <property type="match status" value="1"/>
</dbReference>
<feature type="transmembrane region" description="Helical" evidence="8">
    <location>
        <begin position="182"/>
        <end position="203"/>
    </location>
</feature>
<feature type="transmembrane region" description="Helical" evidence="8">
    <location>
        <begin position="495"/>
        <end position="514"/>
    </location>
</feature>
<evidence type="ECO:0000256" key="5">
    <source>
        <dbReference type="ARBA" id="ARBA00022692"/>
    </source>
</evidence>
<keyword evidence="4 8" id="KW-1003">Cell membrane</keyword>
<proteinExistence type="inferred from homology"/>
<dbReference type="Proteomes" id="UP001230220">
    <property type="component" value="Unassembled WGS sequence"/>
</dbReference>
<reference evidence="9 10" key="1">
    <citation type="submission" date="2023-07" db="EMBL/GenBank/DDBJ databases">
        <title>Genomic Encyclopedia of Type Strains, Phase IV (KMG-IV): sequencing the most valuable type-strain genomes for metagenomic binning, comparative biology and taxonomic classification.</title>
        <authorList>
            <person name="Goeker M."/>
        </authorList>
    </citation>
    <scope>NUCLEOTIDE SEQUENCE [LARGE SCALE GENOMIC DNA]</scope>
    <source>
        <strain evidence="9 10">DSM 16784</strain>
    </source>
</reference>
<evidence type="ECO:0000256" key="7">
    <source>
        <dbReference type="ARBA" id="ARBA00023136"/>
    </source>
</evidence>
<name>A0ABU0E2I1_9FIRM</name>
<keyword evidence="7 8" id="KW-0472">Membrane</keyword>
<comment type="caution">
    <text evidence="9">The sequence shown here is derived from an EMBL/GenBank/DDBJ whole genome shotgun (WGS) entry which is preliminary data.</text>
</comment>
<dbReference type="PANTHER" id="PTHR30003">
    <property type="entry name" value="L-LACTATE PERMEASE"/>
    <property type="match status" value="1"/>
</dbReference>
<dbReference type="EMBL" id="JAUSUR010000002">
    <property type="protein sequence ID" value="MDQ0360710.1"/>
    <property type="molecule type" value="Genomic_DNA"/>
</dbReference>
<sequence>MEMILMFVLALLPIFWLIIALTKFKIPGFIASLVALGIAIALAMSVWSMPVVDTATATLEGFAMALWPISLVIIAAVFTYNLTVYSGAMNVIKTMITSVSDDKRILVILIGWCFGGFLEGMAGFGTAIAIPASMLVVLGFSPTKAILVCLIANGMPTMFGSIGIPTVTLANLTGLDPLKLGFISTLQAAPLLFISPFLMVMLVGGGFKALKGVAGITALSAISFILPQMLVARFVAAELPVIVGSVCSLIVTFVVASKYSKNHTTPEEYHMEVEENDTQITVRSALVAWSPFILIFVLLLLTSKMVPFINEPLNRISSSVQIYTGENATPYLFTWVATPGVLIFLSAFIGGKIQKLSFGGMFYVLKNTIIQMSKTVVTMLGVLGTAKIMGYSGMIGSISELLVTVMGSFYPLVAPVLGGLGTFVTGSGTSSEVLFGNVQMEAASAIGANSYWLAAANSLGTGVGKMLSPQSIAIGCAATALVGKDGEILKGIAKYALLYLIIMALIVYFGQPLVNLLI</sequence>
<keyword evidence="10" id="KW-1185">Reference proteome</keyword>
<feature type="transmembrane region" description="Helical" evidence="8">
    <location>
        <begin position="280"/>
        <end position="301"/>
    </location>
</feature>
<feature type="transmembrane region" description="Helical" evidence="8">
    <location>
        <begin position="105"/>
        <end position="133"/>
    </location>
</feature>
<keyword evidence="3 8" id="KW-0813">Transport</keyword>
<evidence type="ECO:0000256" key="3">
    <source>
        <dbReference type="ARBA" id="ARBA00022448"/>
    </source>
</evidence>
<evidence type="ECO:0000256" key="8">
    <source>
        <dbReference type="RuleBase" id="RU365092"/>
    </source>
</evidence>
<dbReference type="InterPro" id="IPR003804">
    <property type="entry name" value="Lactate_perm"/>
</dbReference>
<evidence type="ECO:0000313" key="9">
    <source>
        <dbReference type="EMBL" id="MDQ0360710.1"/>
    </source>
</evidence>
<keyword evidence="5 8" id="KW-0812">Transmembrane</keyword>
<gene>
    <name evidence="9" type="ORF">J2S15_001455</name>
</gene>
<dbReference type="PANTHER" id="PTHR30003:SF0">
    <property type="entry name" value="GLYCOLATE PERMEASE GLCA-RELATED"/>
    <property type="match status" value="1"/>
</dbReference>
<organism evidence="9 10">
    <name type="scientific">Breznakia pachnodae</name>
    <dbReference type="NCBI Taxonomy" id="265178"/>
    <lineage>
        <taxon>Bacteria</taxon>
        <taxon>Bacillati</taxon>
        <taxon>Bacillota</taxon>
        <taxon>Erysipelotrichia</taxon>
        <taxon>Erysipelotrichales</taxon>
        <taxon>Erysipelotrichaceae</taxon>
        <taxon>Breznakia</taxon>
    </lineage>
</organism>
<feature type="transmembrane region" description="Helical" evidence="8">
    <location>
        <begin position="401"/>
        <end position="424"/>
    </location>
</feature>
<evidence type="ECO:0000256" key="2">
    <source>
        <dbReference type="ARBA" id="ARBA00010100"/>
    </source>
</evidence>
<feature type="transmembrane region" description="Helical" evidence="8">
    <location>
        <begin position="369"/>
        <end position="389"/>
    </location>
</feature>
<evidence type="ECO:0000256" key="1">
    <source>
        <dbReference type="ARBA" id="ARBA00004651"/>
    </source>
</evidence>
<feature type="transmembrane region" description="Helical" evidence="8">
    <location>
        <begin position="331"/>
        <end position="349"/>
    </location>
</feature>
<evidence type="ECO:0000256" key="4">
    <source>
        <dbReference type="ARBA" id="ARBA00022475"/>
    </source>
</evidence>
<feature type="transmembrane region" description="Helical" evidence="8">
    <location>
        <begin position="145"/>
        <end position="170"/>
    </location>
</feature>